<dbReference type="GO" id="GO:0006689">
    <property type="term" value="P:ganglioside catabolic process"/>
    <property type="evidence" value="ECO:0007669"/>
    <property type="project" value="TreeGrafter"/>
</dbReference>
<dbReference type="SUPFAM" id="SSF51445">
    <property type="entry name" value="(Trans)glycosidases"/>
    <property type="match status" value="1"/>
</dbReference>
<evidence type="ECO:0000256" key="2">
    <source>
        <dbReference type="ARBA" id="ARBA00006285"/>
    </source>
</evidence>
<dbReference type="eggNOG" id="KOG2499">
    <property type="taxonomic scope" value="Eukaryota"/>
</dbReference>
<feature type="domain" description="Glycoside hydrolase family 20 catalytic" evidence="6">
    <location>
        <begin position="193"/>
        <end position="236"/>
    </location>
</feature>
<evidence type="ECO:0000313" key="7">
    <source>
        <dbReference type="EMBL" id="KNC84427.1"/>
    </source>
</evidence>
<dbReference type="OrthoDB" id="428480at2759"/>
<dbReference type="GO" id="GO:0030203">
    <property type="term" value="P:glycosaminoglycan metabolic process"/>
    <property type="evidence" value="ECO:0007669"/>
    <property type="project" value="TreeGrafter"/>
</dbReference>
<dbReference type="GO" id="GO:0005764">
    <property type="term" value="C:lysosome"/>
    <property type="evidence" value="ECO:0007669"/>
    <property type="project" value="TreeGrafter"/>
</dbReference>
<feature type="active site" description="Proton donor" evidence="5">
    <location>
        <position position="89"/>
    </location>
</feature>
<proteinExistence type="inferred from homology"/>
<sequence>MKEIVEYARQFEIKVVSEFDIPDHASAIAMAYPKLIAELCDDYIIERKWGVFEPFLYPALPEVYNFITKIMKEATSIFTDEYIHIGGDEINPKQWTEGATIQAFMIEENLADDLVLLASFNARPQAALMHYRNEELPHALRVDDAVTSGETWETWQFMAPRKRGSEVHGDFTLLPVNLRYQTWHILFTFLIVLTANEEKLIKGGEVTLWGKIIKEDTIDVRMWPRSYVISEQLWSSINLIDEDSKLPEAVEQAQYYHRHHEKSANENYDQFDPLNRFADSLPPEIKTAMIQTLNNSWTDKYEAVSFLNTNNYLLTDNNYLLTANNYLLTANNY</sequence>
<dbReference type="GeneID" id="25903859"/>
<dbReference type="Proteomes" id="UP000054560">
    <property type="component" value="Unassembled WGS sequence"/>
</dbReference>
<dbReference type="InterPro" id="IPR017853">
    <property type="entry name" value="GH"/>
</dbReference>
<name>A0A0L0G5X2_9EUKA</name>
<dbReference type="Gene3D" id="3.20.20.80">
    <property type="entry name" value="Glycosidases"/>
    <property type="match status" value="2"/>
</dbReference>
<protein>
    <recommendedName>
        <fullName evidence="3">beta-N-acetylhexosaminidase</fullName>
        <ecNumber evidence="3">3.2.1.52</ecNumber>
    </recommendedName>
</protein>
<evidence type="ECO:0000256" key="4">
    <source>
        <dbReference type="ARBA" id="ARBA00022801"/>
    </source>
</evidence>
<comment type="similarity">
    <text evidence="2">Belongs to the glycosyl hydrolase 20 family.</text>
</comment>
<evidence type="ECO:0000256" key="1">
    <source>
        <dbReference type="ARBA" id="ARBA00001231"/>
    </source>
</evidence>
<organism evidence="7 8">
    <name type="scientific">Sphaeroforma arctica JP610</name>
    <dbReference type="NCBI Taxonomy" id="667725"/>
    <lineage>
        <taxon>Eukaryota</taxon>
        <taxon>Ichthyosporea</taxon>
        <taxon>Ichthyophonida</taxon>
        <taxon>Sphaeroforma</taxon>
    </lineage>
</organism>
<gene>
    <name evidence="7" type="ORF">SARC_03355</name>
</gene>
<evidence type="ECO:0000256" key="5">
    <source>
        <dbReference type="PIRSR" id="PIRSR625705-1"/>
    </source>
</evidence>
<dbReference type="RefSeq" id="XP_014158329.1">
    <property type="nucleotide sequence ID" value="XM_014302854.1"/>
</dbReference>
<dbReference type="Pfam" id="PF00728">
    <property type="entry name" value="Glyco_hydro_20"/>
    <property type="match status" value="2"/>
</dbReference>
<dbReference type="PRINTS" id="PR00738">
    <property type="entry name" value="GLHYDRLASE20"/>
</dbReference>
<evidence type="ECO:0000256" key="3">
    <source>
        <dbReference type="ARBA" id="ARBA00012663"/>
    </source>
</evidence>
<evidence type="ECO:0000259" key="6">
    <source>
        <dbReference type="Pfam" id="PF00728"/>
    </source>
</evidence>
<feature type="domain" description="Glycoside hydrolase family 20 catalytic" evidence="6">
    <location>
        <begin position="2"/>
        <end position="131"/>
    </location>
</feature>
<dbReference type="GO" id="GO:0004563">
    <property type="term" value="F:beta-N-acetylhexosaminidase activity"/>
    <property type="evidence" value="ECO:0007669"/>
    <property type="project" value="UniProtKB-EC"/>
</dbReference>
<dbReference type="PANTHER" id="PTHR22600">
    <property type="entry name" value="BETA-HEXOSAMINIDASE"/>
    <property type="match status" value="1"/>
</dbReference>
<evidence type="ECO:0000313" key="8">
    <source>
        <dbReference type="Proteomes" id="UP000054560"/>
    </source>
</evidence>
<dbReference type="InterPro" id="IPR015883">
    <property type="entry name" value="Glyco_hydro_20_cat"/>
</dbReference>
<dbReference type="GO" id="GO:0016020">
    <property type="term" value="C:membrane"/>
    <property type="evidence" value="ECO:0007669"/>
    <property type="project" value="TreeGrafter"/>
</dbReference>
<dbReference type="GO" id="GO:0005975">
    <property type="term" value="P:carbohydrate metabolic process"/>
    <property type="evidence" value="ECO:0007669"/>
    <property type="project" value="InterPro"/>
</dbReference>
<dbReference type="STRING" id="667725.A0A0L0G5X2"/>
<dbReference type="InterPro" id="IPR025705">
    <property type="entry name" value="Beta_hexosaminidase_sua/sub"/>
</dbReference>
<reference evidence="7 8" key="1">
    <citation type="submission" date="2011-02" db="EMBL/GenBank/DDBJ databases">
        <title>The Genome Sequence of Sphaeroforma arctica JP610.</title>
        <authorList>
            <consortium name="The Broad Institute Genome Sequencing Platform"/>
            <person name="Russ C."/>
            <person name="Cuomo C."/>
            <person name="Young S.K."/>
            <person name="Zeng Q."/>
            <person name="Gargeya S."/>
            <person name="Alvarado L."/>
            <person name="Berlin A."/>
            <person name="Chapman S.B."/>
            <person name="Chen Z."/>
            <person name="Freedman E."/>
            <person name="Gellesch M."/>
            <person name="Goldberg J."/>
            <person name="Griggs A."/>
            <person name="Gujja S."/>
            <person name="Heilman E."/>
            <person name="Heiman D."/>
            <person name="Howarth C."/>
            <person name="Mehta T."/>
            <person name="Neiman D."/>
            <person name="Pearson M."/>
            <person name="Roberts A."/>
            <person name="Saif S."/>
            <person name="Shea T."/>
            <person name="Shenoy N."/>
            <person name="Sisk P."/>
            <person name="Stolte C."/>
            <person name="Sykes S."/>
            <person name="White J."/>
            <person name="Yandava C."/>
            <person name="Burger G."/>
            <person name="Gray M.W."/>
            <person name="Holland P.W.H."/>
            <person name="King N."/>
            <person name="Lang F.B.F."/>
            <person name="Roger A.J."/>
            <person name="Ruiz-Trillo I."/>
            <person name="Haas B."/>
            <person name="Nusbaum C."/>
            <person name="Birren B."/>
        </authorList>
    </citation>
    <scope>NUCLEOTIDE SEQUENCE [LARGE SCALE GENOMIC DNA]</scope>
    <source>
        <strain evidence="7 8">JP610</strain>
    </source>
</reference>
<keyword evidence="4" id="KW-0378">Hydrolase</keyword>
<dbReference type="AlphaFoldDB" id="A0A0L0G5X2"/>
<dbReference type="PANTHER" id="PTHR22600:SF21">
    <property type="entry name" value="BETA-HEXOSAMINIDASE A"/>
    <property type="match status" value="1"/>
</dbReference>
<dbReference type="EC" id="3.2.1.52" evidence="3"/>
<dbReference type="EMBL" id="KQ241765">
    <property type="protein sequence ID" value="KNC84427.1"/>
    <property type="molecule type" value="Genomic_DNA"/>
</dbReference>
<accession>A0A0L0G5X2</accession>
<comment type="catalytic activity">
    <reaction evidence="1">
        <text>Hydrolysis of terminal non-reducing N-acetyl-D-hexosamine residues in N-acetyl-beta-D-hexosaminides.</text>
        <dbReference type="EC" id="3.2.1.52"/>
    </reaction>
</comment>
<keyword evidence="8" id="KW-1185">Reference proteome</keyword>